<dbReference type="InterPro" id="IPR001750">
    <property type="entry name" value="ND/Mrp_TM"/>
</dbReference>
<dbReference type="InterPro" id="IPR003945">
    <property type="entry name" value="NU5C-like"/>
</dbReference>
<evidence type="ECO:0000256" key="3">
    <source>
        <dbReference type="ARBA" id="ARBA00022989"/>
    </source>
</evidence>
<keyword evidence="4 6" id="KW-0472">Membrane</keyword>
<dbReference type="AlphaFoldDB" id="A0A5R9KYW7"/>
<name>A0A5R9KYW7_9BACT</name>
<proteinExistence type="predicted"/>
<feature type="transmembrane region" description="Helical" evidence="6">
    <location>
        <begin position="164"/>
        <end position="187"/>
    </location>
</feature>
<organism evidence="8 9">
    <name type="scientific">Dyadobacter luticola</name>
    <dbReference type="NCBI Taxonomy" id="1979387"/>
    <lineage>
        <taxon>Bacteria</taxon>
        <taxon>Pseudomonadati</taxon>
        <taxon>Bacteroidota</taxon>
        <taxon>Cytophagia</taxon>
        <taxon>Cytophagales</taxon>
        <taxon>Spirosomataceae</taxon>
        <taxon>Dyadobacter</taxon>
    </lineage>
</organism>
<dbReference type="OrthoDB" id="9807568at2"/>
<keyword evidence="9" id="KW-1185">Reference proteome</keyword>
<feature type="domain" description="NADH:quinone oxidoreductase/Mrp antiporter transmembrane" evidence="7">
    <location>
        <begin position="34"/>
        <end position="211"/>
    </location>
</feature>
<evidence type="ECO:0000256" key="6">
    <source>
        <dbReference type="SAM" id="Phobius"/>
    </source>
</evidence>
<evidence type="ECO:0000256" key="5">
    <source>
        <dbReference type="RuleBase" id="RU000320"/>
    </source>
</evidence>
<protein>
    <recommendedName>
        <fullName evidence="7">NADH:quinone oxidoreductase/Mrp antiporter transmembrane domain-containing protein</fullName>
    </recommendedName>
</protein>
<dbReference type="GO" id="GO:0042773">
    <property type="term" value="P:ATP synthesis coupled electron transport"/>
    <property type="evidence" value="ECO:0007669"/>
    <property type="project" value="InterPro"/>
</dbReference>
<reference evidence="8 9" key="1">
    <citation type="submission" date="2019-05" db="EMBL/GenBank/DDBJ databases">
        <authorList>
            <person name="Qu J.-H."/>
        </authorList>
    </citation>
    <scope>NUCLEOTIDE SEQUENCE [LARGE SCALE GENOMIC DNA]</scope>
    <source>
        <strain evidence="8 9">T17</strain>
    </source>
</reference>
<evidence type="ECO:0000259" key="7">
    <source>
        <dbReference type="Pfam" id="PF00361"/>
    </source>
</evidence>
<accession>A0A5R9KYW7</accession>
<comment type="subcellular location">
    <subcellularLocation>
        <location evidence="1">Endomembrane system</location>
        <topology evidence="1">Multi-pass membrane protein</topology>
    </subcellularLocation>
    <subcellularLocation>
        <location evidence="5">Membrane</location>
        <topology evidence="5">Multi-pass membrane protein</topology>
    </subcellularLocation>
</comment>
<dbReference type="PANTHER" id="PTHR42829:SF2">
    <property type="entry name" value="NADH-UBIQUINONE OXIDOREDUCTASE CHAIN 5"/>
    <property type="match status" value="1"/>
</dbReference>
<feature type="transmembrane region" description="Helical" evidence="6">
    <location>
        <begin position="127"/>
        <end position="144"/>
    </location>
</feature>
<dbReference type="Proteomes" id="UP000306402">
    <property type="component" value="Unassembled WGS sequence"/>
</dbReference>
<dbReference type="GO" id="GO:0015990">
    <property type="term" value="P:electron transport coupled proton transport"/>
    <property type="evidence" value="ECO:0007669"/>
    <property type="project" value="TreeGrafter"/>
</dbReference>
<dbReference type="GO" id="GO:0012505">
    <property type="term" value="C:endomembrane system"/>
    <property type="evidence" value="ECO:0007669"/>
    <property type="project" value="UniProtKB-SubCell"/>
</dbReference>
<evidence type="ECO:0000313" key="8">
    <source>
        <dbReference type="EMBL" id="TLV01287.1"/>
    </source>
</evidence>
<keyword evidence="2 5" id="KW-0812">Transmembrane</keyword>
<evidence type="ECO:0000256" key="4">
    <source>
        <dbReference type="ARBA" id="ARBA00023136"/>
    </source>
</evidence>
<feature type="transmembrane region" description="Helical" evidence="6">
    <location>
        <begin position="95"/>
        <end position="115"/>
    </location>
</feature>
<dbReference type="Pfam" id="PF00361">
    <property type="entry name" value="Proton_antipo_M"/>
    <property type="match status" value="1"/>
</dbReference>
<dbReference type="PANTHER" id="PTHR42829">
    <property type="entry name" value="NADH-UBIQUINONE OXIDOREDUCTASE CHAIN 5"/>
    <property type="match status" value="1"/>
</dbReference>
<dbReference type="EMBL" id="VCEJ01000004">
    <property type="protein sequence ID" value="TLV01287.1"/>
    <property type="molecule type" value="Genomic_DNA"/>
</dbReference>
<sequence>MITSAPFHIDFIFDKIAAAYMFVGVFLMLVIAIYSRPYWHKEKGYKRFINNIFCIYIGYNLAAISGNVVTLAVGLLFTSIPAVLLILFYQNRYLLVKSIVGILLLNVGVLLLLRTSHLWEQRLFERILIGLSGMLVAIIANWFARIQSSANRQIMYASTAQMGLMFVEVAAGWHVMALFHLTGNSFLRTYQLLISPSTVAYRSRERSYNATQKGSAKGILPKKLLNSIFILTIK</sequence>
<comment type="caution">
    <text evidence="8">The sequence shown here is derived from an EMBL/GenBank/DDBJ whole genome shotgun (WGS) entry which is preliminary data.</text>
</comment>
<evidence type="ECO:0000313" key="9">
    <source>
        <dbReference type="Proteomes" id="UP000306402"/>
    </source>
</evidence>
<keyword evidence="3 6" id="KW-1133">Transmembrane helix</keyword>
<dbReference type="GO" id="GO:0003954">
    <property type="term" value="F:NADH dehydrogenase activity"/>
    <property type="evidence" value="ECO:0007669"/>
    <property type="project" value="TreeGrafter"/>
</dbReference>
<dbReference type="GO" id="GO:0008137">
    <property type="term" value="F:NADH dehydrogenase (ubiquinone) activity"/>
    <property type="evidence" value="ECO:0007669"/>
    <property type="project" value="InterPro"/>
</dbReference>
<gene>
    <name evidence="8" type="ORF">FEN17_17765</name>
</gene>
<evidence type="ECO:0000256" key="1">
    <source>
        <dbReference type="ARBA" id="ARBA00004127"/>
    </source>
</evidence>
<dbReference type="GO" id="GO:0016020">
    <property type="term" value="C:membrane"/>
    <property type="evidence" value="ECO:0007669"/>
    <property type="project" value="UniProtKB-SubCell"/>
</dbReference>
<feature type="transmembrane region" description="Helical" evidence="6">
    <location>
        <begin position="56"/>
        <end position="89"/>
    </location>
</feature>
<evidence type="ECO:0000256" key="2">
    <source>
        <dbReference type="ARBA" id="ARBA00022692"/>
    </source>
</evidence>
<feature type="transmembrane region" description="Helical" evidence="6">
    <location>
        <begin position="16"/>
        <end position="35"/>
    </location>
</feature>